<evidence type="ECO:0000259" key="3">
    <source>
        <dbReference type="PROSITE" id="PS50102"/>
    </source>
</evidence>
<dbReference type="AlphaFoldDB" id="A0A1S8X2M4"/>
<organism evidence="4 5">
    <name type="scientific">Opisthorchis viverrini</name>
    <name type="common">Southeast Asian liver fluke</name>
    <dbReference type="NCBI Taxonomy" id="6198"/>
    <lineage>
        <taxon>Eukaryota</taxon>
        <taxon>Metazoa</taxon>
        <taxon>Spiralia</taxon>
        <taxon>Lophotrochozoa</taxon>
        <taxon>Platyhelminthes</taxon>
        <taxon>Trematoda</taxon>
        <taxon>Digenea</taxon>
        <taxon>Opisthorchiida</taxon>
        <taxon>Opisthorchiata</taxon>
        <taxon>Opisthorchiidae</taxon>
        <taxon>Opisthorchis</taxon>
    </lineage>
</organism>
<evidence type="ECO:0000313" key="5">
    <source>
        <dbReference type="Proteomes" id="UP000243686"/>
    </source>
</evidence>
<feature type="domain" description="RRM" evidence="3">
    <location>
        <begin position="38"/>
        <end position="107"/>
    </location>
</feature>
<dbReference type="SUPFAM" id="SSF54928">
    <property type="entry name" value="RNA-binding domain, RBD"/>
    <property type="match status" value="1"/>
</dbReference>
<dbReference type="EMBL" id="KV892353">
    <property type="protein sequence ID" value="OON20960.1"/>
    <property type="molecule type" value="Genomic_DNA"/>
</dbReference>
<dbReference type="Proteomes" id="UP000243686">
    <property type="component" value="Unassembled WGS sequence"/>
</dbReference>
<keyword evidence="1" id="KW-0694">RNA-binding</keyword>
<dbReference type="InterPro" id="IPR000504">
    <property type="entry name" value="RRM_dom"/>
</dbReference>
<protein>
    <recommendedName>
        <fullName evidence="3">RRM domain-containing protein</fullName>
    </recommendedName>
</protein>
<feature type="region of interest" description="Disordered" evidence="2">
    <location>
        <begin position="1"/>
        <end position="28"/>
    </location>
</feature>
<name>A0A1S8X2M4_OPIVI</name>
<sequence>MAEPYMPAAPNAKKSVRRDSNNASKNSGLSVSKYVPGVTLYVKNLDDNIDDERLKVAFSHYGPTTSAKVMTDANGRFKGFGFVCSTQPEQAARTLNARKTRAKLIAEHQRLAQYRSPVTQMLPAAAVHAAAPNHFPPTVFPQAQRYYHPTGAVISSQPR</sequence>
<dbReference type="Pfam" id="PF00076">
    <property type="entry name" value="RRM_1"/>
    <property type="match status" value="1"/>
</dbReference>
<reference evidence="4 5" key="1">
    <citation type="submission" date="2015-03" db="EMBL/GenBank/DDBJ databases">
        <title>Draft genome of the nematode, Opisthorchis viverrini.</title>
        <authorList>
            <person name="Mitreva M."/>
        </authorList>
    </citation>
    <scope>NUCLEOTIDE SEQUENCE [LARGE SCALE GENOMIC DNA]</scope>
    <source>
        <strain evidence="4">Khon Kaen</strain>
    </source>
</reference>
<dbReference type="PANTHER" id="PTHR15241:SF390">
    <property type="entry name" value="POLYADENYLATE-BINDING PROTEIN"/>
    <property type="match status" value="1"/>
</dbReference>
<proteinExistence type="predicted"/>
<evidence type="ECO:0000256" key="1">
    <source>
        <dbReference type="PROSITE-ProRule" id="PRU00176"/>
    </source>
</evidence>
<dbReference type="InterPro" id="IPR012677">
    <property type="entry name" value="Nucleotide-bd_a/b_plait_sf"/>
</dbReference>
<dbReference type="Gene3D" id="3.30.70.330">
    <property type="match status" value="1"/>
</dbReference>
<dbReference type="SMART" id="SM00360">
    <property type="entry name" value="RRM"/>
    <property type="match status" value="1"/>
</dbReference>
<dbReference type="InterPro" id="IPR035979">
    <property type="entry name" value="RBD_domain_sf"/>
</dbReference>
<evidence type="ECO:0000256" key="2">
    <source>
        <dbReference type="SAM" id="MobiDB-lite"/>
    </source>
</evidence>
<evidence type="ECO:0000313" key="4">
    <source>
        <dbReference type="EMBL" id="OON20960.1"/>
    </source>
</evidence>
<gene>
    <name evidence="4" type="ORF">X801_03147</name>
</gene>
<dbReference type="GO" id="GO:0003723">
    <property type="term" value="F:RNA binding"/>
    <property type="evidence" value="ECO:0007669"/>
    <property type="project" value="UniProtKB-UniRule"/>
</dbReference>
<dbReference type="PANTHER" id="PTHR15241">
    <property type="entry name" value="TRANSFORMER-2-RELATED"/>
    <property type="match status" value="1"/>
</dbReference>
<dbReference type="PROSITE" id="PS50102">
    <property type="entry name" value="RRM"/>
    <property type="match status" value="1"/>
</dbReference>
<keyword evidence="5" id="KW-1185">Reference proteome</keyword>
<accession>A0A1S8X2M4</accession>